<organism evidence="19 20">
    <name type="scientific">Lucilia cuprina</name>
    <name type="common">Green bottle fly</name>
    <name type="synonym">Australian sheep blowfly</name>
    <dbReference type="NCBI Taxonomy" id="7375"/>
    <lineage>
        <taxon>Eukaryota</taxon>
        <taxon>Metazoa</taxon>
        <taxon>Ecdysozoa</taxon>
        <taxon>Arthropoda</taxon>
        <taxon>Hexapoda</taxon>
        <taxon>Insecta</taxon>
        <taxon>Pterygota</taxon>
        <taxon>Neoptera</taxon>
        <taxon>Endopterygota</taxon>
        <taxon>Diptera</taxon>
        <taxon>Brachycera</taxon>
        <taxon>Muscomorpha</taxon>
        <taxon>Oestroidea</taxon>
        <taxon>Calliphoridae</taxon>
        <taxon>Luciliinae</taxon>
        <taxon>Lucilia</taxon>
    </lineage>
</organism>
<dbReference type="Pfam" id="PF13882">
    <property type="entry name" value="Bravo_FIGEY"/>
    <property type="match status" value="1"/>
</dbReference>
<dbReference type="OrthoDB" id="6244967at2759"/>
<dbReference type="InterPro" id="IPR013151">
    <property type="entry name" value="Immunoglobulin_dom"/>
</dbReference>
<keyword evidence="8 15" id="KW-1133">Transmembrane helix</keyword>
<dbReference type="InterPro" id="IPR036116">
    <property type="entry name" value="FN3_sf"/>
</dbReference>
<dbReference type="SMART" id="SM00409">
    <property type="entry name" value="IG"/>
    <property type="match status" value="6"/>
</dbReference>
<evidence type="ECO:0000256" key="12">
    <source>
        <dbReference type="ARBA" id="ARBA00023319"/>
    </source>
</evidence>
<dbReference type="GO" id="GO:0030424">
    <property type="term" value="C:axon"/>
    <property type="evidence" value="ECO:0007669"/>
    <property type="project" value="UniProtKB-ARBA"/>
</dbReference>
<dbReference type="Gene3D" id="2.60.40.10">
    <property type="entry name" value="Immunoglobulins"/>
    <property type="match status" value="11"/>
</dbReference>
<keyword evidence="9 15" id="KW-0472">Membrane</keyword>
<keyword evidence="10" id="KW-1015">Disulfide bond</keyword>
<dbReference type="FunFam" id="2.60.40.10:FF:000035">
    <property type="entry name" value="Contactin 1"/>
    <property type="match status" value="1"/>
</dbReference>
<evidence type="ECO:0000256" key="3">
    <source>
        <dbReference type="ARBA" id="ARBA00022692"/>
    </source>
</evidence>
<dbReference type="GO" id="GO:0021682">
    <property type="term" value="P:nerve maturation"/>
    <property type="evidence" value="ECO:0007669"/>
    <property type="project" value="UniProtKB-ARBA"/>
</dbReference>
<feature type="compositionally biased region" description="Low complexity" evidence="14">
    <location>
        <begin position="1263"/>
        <end position="1274"/>
    </location>
</feature>
<dbReference type="CDD" id="cd00096">
    <property type="entry name" value="Ig"/>
    <property type="match status" value="1"/>
</dbReference>
<evidence type="ECO:0000256" key="9">
    <source>
        <dbReference type="ARBA" id="ARBA00023136"/>
    </source>
</evidence>
<dbReference type="STRING" id="7375.A0A0L0C8N9"/>
<dbReference type="SUPFAM" id="SSF48726">
    <property type="entry name" value="Immunoglobulin"/>
    <property type="match status" value="6"/>
</dbReference>
<feature type="domain" description="Ig-like" evidence="17">
    <location>
        <begin position="432"/>
        <end position="518"/>
    </location>
</feature>
<keyword evidence="7" id="KW-0965">Cell junction</keyword>
<dbReference type="Pfam" id="PF00041">
    <property type="entry name" value="fn3"/>
    <property type="match status" value="3"/>
</dbReference>
<dbReference type="FunFam" id="2.60.40.10:FF:000047">
    <property type="entry name" value="Contactin 1"/>
    <property type="match status" value="1"/>
</dbReference>
<feature type="transmembrane region" description="Helical" evidence="15">
    <location>
        <begin position="1130"/>
        <end position="1153"/>
    </location>
</feature>
<keyword evidence="12" id="KW-0393">Immunoglobulin domain</keyword>
<keyword evidence="3 15" id="KW-0812">Transmembrane</keyword>
<feature type="domain" description="Fibronectin type-III" evidence="18">
    <location>
        <begin position="916"/>
        <end position="1017"/>
    </location>
</feature>
<evidence type="ECO:0000256" key="1">
    <source>
        <dbReference type="ARBA" id="ARBA00004251"/>
    </source>
</evidence>
<dbReference type="SMART" id="SM00060">
    <property type="entry name" value="FN3"/>
    <property type="match status" value="5"/>
</dbReference>
<evidence type="ECO:0000259" key="18">
    <source>
        <dbReference type="PROSITE" id="PS50853"/>
    </source>
</evidence>
<dbReference type="InterPro" id="IPR013098">
    <property type="entry name" value="Ig_I-set"/>
</dbReference>
<evidence type="ECO:0000256" key="6">
    <source>
        <dbReference type="ARBA" id="ARBA00022889"/>
    </source>
</evidence>
<evidence type="ECO:0000256" key="13">
    <source>
        <dbReference type="ARBA" id="ARBA00060461"/>
    </source>
</evidence>
<dbReference type="Pfam" id="PF13927">
    <property type="entry name" value="Ig_3"/>
    <property type="match status" value="3"/>
</dbReference>
<feature type="domain" description="Ig-like" evidence="17">
    <location>
        <begin position="246"/>
        <end position="332"/>
    </location>
</feature>
<evidence type="ECO:0000259" key="17">
    <source>
        <dbReference type="PROSITE" id="PS50835"/>
    </source>
</evidence>
<dbReference type="InterPro" id="IPR036179">
    <property type="entry name" value="Ig-like_dom_sf"/>
</dbReference>
<dbReference type="GO" id="GO:0005918">
    <property type="term" value="C:septate junction"/>
    <property type="evidence" value="ECO:0007669"/>
    <property type="project" value="UniProtKB-SubCell"/>
</dbReference>
<accession>A0A0L0C8N9</accession>
<evidence type="ECO:0000256" key="11">
    <source>
        <dbReference type="ARBA" id="ARBA00023180"/>
    </source>
</evidence>
<protein>
    <submittedName>
        <fullName evidence="19">Neuroglian</fullName>
    </submittedName>
</protein>
<dbReference type="FunFam" id="2.60.40.10:FF:000032">
    <property type="entry name" value="palladin isoform X1"/>
    <property type="match status" value="1"/>
</dbReference>
<feature type="compositionally biased region" description="Low complexity" evidence="14">
    <location>
        <begin position="1246"/>
        <end position="1256"/>
    </location>
</feature>
<dbReference type="Pfam" id="PF07679">
    <property type="entry name" value="I-set"/>
    <property type="match status" value="1"/>
</dbReference>
<feature type="domain" description="Ig-like" evidence="17">
    <location>
        <begin position="29"/>
        <end position="133"/>
    </location>
</feature>
<feature type="compositionally biased region" description="Basic and acidic residues" evidence="14">
    <location>
        <begin position="1170"/>
        <end position="1181"/>
    </location>
</feature>
<evidence type="ECO:0000256" key="14">
    <source>
        <dbReference type="SAM" id="MobiDB-lite"/>
    </source>
</evidence>
<evidence type="ECO:0000256" key="7">
    <source>
        <dbReference type="ARBA" id="ARBA00022949"/>
    </source>
</evidence>
<dbReference type="FunFam" id="2.60.40.10:FF:000238">
    <property type="entry name" value="Neuronal cell adhesion molecule"/>
    <property type="match status" value="1"/>
</dbReference>
<dbReference type="InterPro" id="IPR003598">
    <property type="entry name" value="Ig_sub2"/>
</dbReference>
<dbReference type="GO" id="GO:0061343">
    <property type="term" value="P:cell adhesion involved in heart morphogenesis"/>
    <property type="evidence" value="ECO:0007669"/>
    <property type="project" value="UniProtKB-ARBA"/>
</dbReference>
<dbReference type="EMBL" id="JRES01000755">
    <property type="protein sequence ID" value="KNC28615.1"/>
    <property type="molecule type" value="Genomic_DNA"/>
</dbReference>
<keyword evidence="6" id="KW-0130">Cell adhesion</keyword>
<dbReference type="OMA" id="QTHAMEV"/>
<evidence type="ECO:0000256" key="5">
    <source>
        <dbReference type="ARBA" id="ARBA00022737"/>
    </source>
</evidence>
<dbReference type="InterPro" id="IPR003599">
    <property type="entry name" value="Ig_sub"/>
</dbReference>
<dbReference type="PANTHER" id="PTHR44170:SF6">
    <property type="entry name" value="CONTACTIN"/>
    <property type="match status" value="1"/>
</dbReference>
<evidence type="ECO:0000256" key="15">
    <source>
        <dbReference type="SAM" id="Phobius"/>
    </source>
</evidence>
<keyword evidence="11" id="KW-0325">Glycoprotein</keyword>
<dbReference type="CDD" id="cd00063">
    <property type="entry name" value="FN3"/>
    <property type="match status" value="5"/>
</dbReference>
<dbReference type="PANTHER" id="PTHR44170">
    <property type="entry name" value="PROTEIN SIDEKICK"/>
    <property type="match status" value="1"/>
</dbReference>
<dbReference type="GO" id="GO:0008366">
    <property type="term" value="P:axon ensheathment"/>
    <property type="evidence" value="ECO:0007669"/>
    <property type="project" value="UniProtKB-ARBA"/>
</dbReference>
<keyword evidence="20" id="KW-1185">Reference proteome</keyword>
<feature type="region of interest" description="Disordered" evidence="14">
    <location>
        <begin position="1170"/>
        <end position="1274"/>
    </location>
</feature>
<dbReference type="Pfam" id="PF00047">
    <property type="entry name" value="ig"/>
    <property type="match status" value="2"/>
</dbReference>
<name>A0A0L0C8N9_LUCCU</name>
<keyword evidence="5" id="KW-0677">Repeat</keyword>
<keyword evidence="4 16" id="KW-0732">Signal</keyword>
<feature type="compositionally biased region" description="Polar residues" evidence="14">
    <location>
        <begin position="1187"/>
        <end position="1200"/>
    </location>
</feature>
<dbReference type="GO" id="GO:0005886">
    <property type="term" value="C:plasma membrane"/>
    <property type="evidence" value="ECO:0007669"/>
    <property type="project" value="UniProtKB-SubCell"/>
</dbReference>
<keyword evidence="2" id="KW-1003">Cell membrane</keyword>
<feature type="domain" description="Ig-like" evidence="17">
    <location>
        <begin position="339"/>
        <end position="426"/>
    </location>
</feature>
<dbReference type="GO" id="GO:0060857">
    <property type="term" value="P:establishment of glial blood-brain barrier"/>
    <property type="evidence" value="ECO:0007669"/>
    <property type="project" value="UniProtKB-ARBA"/>
</dbReference>
<evidence type="ECO:0000313" key="20">
    <source>
        <dbReference type="Proteomes" id="UP000037069"/>
    </source>
</evidence>
<feature type="domain" description="Fibronectin type-III" evidence="18">
    <location>
        <begin position="818"/>
        <end position="915"/>
    </location>
</feature>
<evidence type="ECO:0000256" key="2">
    <source>
        <dbReference type="ARBA" id="ARBA00022475"/>
    </source>
</evidence>
<dbReference type="InterPro" id="IPR013783">
    <property type="entry name" value="Ig-like_fold"/>
</dbReference>
<gene>
    <name evidence="19" type="ORF">FF38_04913</name>
</gene>
<dbReference type="InterPro" id="IPR007110">
    <property type="entry name" value="Ig-like_dom"/>
</dbReference>
<feature type="signal peptide" evidence="16">
    <location>
        <begin position="1"/>
        <end position="23"/>
    </location>
</feature>
<comment type="caution">
    <text evidence="19">The sequence shown here is derived from an EMBL/GenBank/DDBJ whole genome shotgun (WGS) entry which is preliminary data.</text>
</comment>
<feature type="domain" description="Fibronectin type-III" evidence="18">
    <location>
        <begin position="614"/>
        <end position="711"/>
    </location>
</feature>
<evidence type="ECO:0000256" key="16">
    <source>
        <dbReference type="SAM" id="SignalP"/>
    </source>
</evidence>
<dbReference type="FunFam" id="2.60.40.10:FF:000028">
    <property type="entry name" value="Neuronal cell adhesion molecule"/>
    <property type="match status" value="1"/>
</dbReference>
<dbReference type="InterPro" id="IPR003961">
    <property type="entry name" value="FN3_dom"/>
</dbReference>
<dbReference type="GO" id="GO:0098632">
    <property type="term" value="F:cell-cell adhesion mediator activity"/>
    <property type="evidence" value="ECO:0007669"/>
    <property type="project" value="TreeGrafter"/>
</dbReference>
<proteinExistence type="predicted"/>
<comment type="subcellular location">
    <subcellularLocation>
        <location evidence="13">Cell junction</location>
        <location evidence="13">Septate junction</location>
    </subcellularLocation>
    <subcellularLocation>
        <location evidence="1">Cell membrane</location>
        <topology evidence="1">Single-pass type I membrane protein</topology>
    </subcellularLocation>
</comment>
<dbReference type="SUPFAM" id="SSF49265">
    <property type="entry name" value="Fibronectin type III"/>
    <property type="match status" value="3"/>
</dbReference>
<dbReference type="GO" id="GO:0019991">
    <property type="term" value="P:septate junction assembly"/>
    <property type="evidence" value="ECO:0007669"/>
    <property type="project" value="UniProtKB-ARBA"/>
</dbReference>
<dbReference type="PROSITE" id="PS50853">
    <property type="entry name" value="FN3"/>
    <property type="match status" value="4"/>
</dbReference>
<dbReference type="FunFam" id="2.60.40.10:FF:001687">
    <property type="entry name" value="Neuroglian, isoform E"/>
    <property type="match status" value="1"/>
</dbReference>
<evidence type="ECO:0000313" key="19">
    <source>
        <dbReference type="EMBL" id="KNC28615.1"/>
    </source>
</evidence>
<evidence type="ECO:0000256" key="4">
    <source>
        <dbReference type="ARBA" id="ARBA00022729"/>
    </source>
</evidence>
<evidence type="ECO:0000256" key="10">
    <source>
        <dbReference type="ARBA" id="ARBA00023157"/>
    </source>
</evidence>
<dbReference type="FunFam" id="2.60.40.10:FF:000004">
    <property type="entry name" value="DCC isoform 1"/>
    <property type="match status" value="1"/>
</dbReference>
<reference evidence="19 20" key="1">
    <citation type="journal article" date="2015" name="Nat. Commun.">
        <title>Lucilia cuprina genome unlocks parasitic fly biology to underpin future interventions.</title>
        <authorList>
            <person name="Anstead C.A."/>
            <person name="Korhonen P.K."/>
            <person name="Young N.D."/>
            <person name="Hall R.S."/>
            <person name="Jex A.R."/>
            <person name="Murali S.C."/>
            <person name="Hughes D.S."/>
            <person name="Lee S.F."/>
            <person name="Perry T."/>
            <person name="Stroehlein A.J."/>
            <person name="Ansell B.R."/>
            <person name="Breugelmans B."/>
            <person name="Hofmann A."/>
            <person name="Qu J."/>
            <person name="Dugan S."/>
            <person name="Lee S.L."/>
            <person name="Chao H."/>
            <person name="Dinh H."/>
            <person name="Han Y."/>
            <person name="Doddapaneni H.V."/>
            <person name="Worley K.C."/>
            <person name="Muzny D.M."/>
            <person name="Ioannidis P."/>
            <person name="Waterhouse R.M."/>
            <person name="Zdobnov E.M."/>
            <person name="James P.J."/>
            <person name="Bagnall N.H."/>
            <person name="Kotze A.C."/>
            <person name="Gibbs R.A."/>
            <person name="Richards S."/>
            <person name="Batterham P."/>
            <person name="Gasser R.B."/>
        </authorList>
    </citation>
    <scope>NUCLEOTIDE SEQUENCE [LARGE SCALE GENOMIC DNA]</scope>
    <source>
        <strain evidence="19 20">LS</strain>
        <tissue evidence="19">Full body</tissue>
    </source>
</reference>
<dbReference type="SMART" id="SM00408">
    <property type="entry name" value="IGc2"/>
    <property type="match status" value="6"/>
</dbReference>
<dbReference type="FunFam" id="2.60.40.10:FF:001928">
    <property type="entry name" value="neuroglian isoform X2"/>
    <property type="match status" value="1"/>
</dbReference>
<dbReference type="GO" id="GO:0007411">
    <property type="term" value="P:axon guidance"/>
    <property type="evidence" value="ECO:0007669"/>
    <property type="project" value="TreeGrafter"/>
</dbReference>
<dbReference type="InterPro" id="IPR026966">
    <property type="entry name" value="Neurofascin/L1/NrCAM_C"/>
</dbReference>
<dbReference type="PROSITE" id="PS50835">
    <property type="entry name" value="IG_LIKE"/>
    <property type="match status" value="6"/>
</dbReference>
<dbReference type="FunFam" id="2.60.40.10:FF:001718">
    <property type="entry name" value="Neuroglian, isoform D"/>
    <property type="match status" value="1"/>
</dbReference>
<feature type="chain" id="PRO_5005535709" evidence="16">
    <location>
        <begin position="24"/>
        <end position="1282"/>
    </location>
</feature>
<feature type="domain" description="Fibronectin type-III" evidence="18">
    <location>
        <begin position="716"/>
        <end position="813"/>
    </location>
</feature>
<dbReference type="GO" id="GO:0007420">
    <property type="term" value="P:brain development"/>
    <property type="evidence" value="ECO:0007669"/>
    <property type="project" value="TreeGrafter"/>
</dbReference>
<dbReference type="Proteomes" id="UP000037069">
    <property type="component" value="Unassembled WGS sequence"/>
</dbReference>
<dbReference type="FunFam" id="2.60.40.10:FF:000005">
    <property type="entry name" value="Neuronal cell adhesion molecule"/>
    <property type="match status" value="1"/>
</dbReference>
<sequence>MGRQSSSTLAVVLLVAVLGTTTAMINSPPRIIKQPPTDELLFKVAQQNKESDKPFIIECEAEGQPDPTYRWVKNGKKFDWQAYDNRMLQQPGRGTLVITSPKDEDLGQYQCFAENEFGIATSNSVFVRKAELNAFKDEAAKTVEANEGEPFSLQCEAPDGWPKPTVNWLIQQSIDGNIKSINNSRMTLDPEGTLWFSNVTREDASDDFYYACSATSVFRSEYKIGNRVLLDVKQTGISASQNKFAPRKQYVTRKNEVALRGKRAELFCIYGGTPLPQTVWKKNGGPIEWSDRITQGHYGKSLVIRHVNFDDNGTYTCDVSNGVGNAQSYSINLQINAIPYFTVEPEMQNAAEDETVEFRCEAAGSPEPTIQWIHNGKPISQAPPNPRRIVETNRIIIRDLLKLDTGNYGCNATNSLGYVYKDVYLNVLALPPEIEEPPRKEATVDGKNVTMRCRVFGAPKPQVKWIRNGLELTGGRYTVLPSGDLQIQQVSFNDAGQYTCFAKNKFGEKSANGSLIVKEHTRITQEPQNYEVAAGQSATFRCNEAHDDTLNLTIEWWKDSQQIDFEAEARFVKTNDNSLTIAKTIELDSGEYTCVARTELDEASAKANLIVQDVPNAPLLSGVKCMERHAEVNWEPQGDNRSPILHYTIQYNTSFTPASWDVAFEKVPSTDFSFTVDMSPWTNYTFRVIAFNKIGASPPSSHSETCTTQPDVPYKNPDNVAGQGKEPNNLIITWTPMPELEHNAPNFQYRVSWKRDIPAASWENKDIYDWKQDSLVITDQPTFVRYIIKVAAINERGEANVAAEEIIGYSGEDRPLEAPTNFSMIQVTGATSAILGWNPVSAESIRGHFKGYKIQTWTEKEGEEGLREIHVKGDSNQALVTQFKPDSKNFARVLAYNGRFNGPASAVIDFDTPEGVPSPVESLEAYPMGSSAFWLVWKKPLNPNGKLTGYRVYYEEVKGSYVGERREYDPHITDPNVTSMKMAGLKPNTKYRISIAATTKVGEGSEHFIEKRTLSEDSQAPAVPFFEYQQLPSDNGLAKFRVNWKPNTEGHAGTHFFTQYRIKGETEWNKAPEEKNRDYQEVAGLDPDTVYEFRVVAVDGHFMTESAAQEVDTNGVDGPIKVPNENLANAGWFIGMMLALAIIIILFIIICIIRRNRGGKYDVHDRELANGRRDYPDEGGFHEYSQPLDNKSAGRQSVSSAKPGLESDTDSMAEYGDGDTGQFTEDGSFIGQYVPGKLQPPVSPQPVNNTPAAHTPTAPPAPTQQNAAGNNANTTAAVATYV</sequence>
<feature type="domain" description="Ig-like" evidence="17">
    <location>
        <begin position="521"/>
        <end position="610"/>
    </location>
</feature>
<evidence type="ECO:0000256" key="8">
    <source>
        <dbReference type="ARBA" id="ARBA00022989"/>
    </source>
</evidence>
<feature type="domain" description="Ig-like" evidence="17">
    <location>
        <begin position="144"/>
        <end position="225"/>
    </location>
</feature>